<dbReference type="RefSeq" id="WP_072301871.1">
    <property type="nucleotide sequence ID" value="NZ_FPIY01000001.1"/>
</dbReference>
<dbReference type="Proteomes" id="UP000183257">
    <property type="component" value="Unassembled WGS sequence"/>
</dbReference>
<protein>
    <recommendedName>
        <fullName evidence="6 7">Polyphosphate kinase</fullName>
        <ecNumber evidence="6 7">2.7.4.1</ecNumber>
    </recommendedName>
    <alternativeName>
        <fullName evidence="6">ATP-polyphosphate phosphotransferase</fullName>
    </alternativeName>
    <alternativeName>
        <fullName evidence="6">Polyphosphoric acid kinase</fullName>
    </alternativeName>
</protein>
<dbReference type="Gene3D" id="3.30.870.10">
    <property type="entry name" value="Endonuclease Chain A"/>
    <property type="match status" value="2"/>
</dbReference>
<evidence type="ECO:0000259" key="10">
    <source>
        <dbReference type="Pfam" id="PF13090"/>
    </source>
</evidence>
<dbReference type="GO" id="GO:0008976">
    <property type="term" value="F:polyphosphate kinase activity"/>
    <property type="evidence" value="ECO:0007669"/>
    <property type="project" value="UniProtKB-UniRule"/>
</dbReference>
<feature type="binding site" evidence="6">
    <location>
        <position position="568"/>
    </location>
    <ligand>
        <name>ATP</name>
        <dbReference type="ChEBI" id="CHEBI:30616"/>
    </ligand>
</feature>
<dbReference type="Pfam" id="PF02503">
    <property type="entry name" value="PP_kinase"/>
    <property type="match status" value="1"/>
</dbReference>
<comment type="similarity">
    <text evidence="6 7">Belongs to the polyphosphate kinase 1 (PPK1) family.</text>
</comment>
<feature type="binding site" evidence="6">
    <location>
        <position position="596"/>
    </location>
    <ligand>
        <name>ATP</name>
        <dbReference type="ChEBI" id="CHEBI:30616"/>
    </ligand>
</feature>
<dbReference type="CDD" id="cd09167">
    <property type="entry name" value="PLDc_EcPPK1_C2_like"/>
    <property type="match status" value="1"/>
</dbReference>
<dbReference type="InterPro" id="IPR025200">
    <property type="entry name" value="PPK_C_dom2"/>
</dbReference>
<comment type="function">
    <text evidence="6 7">Catalyzes the reversible transfer of the terminal phosphate of ATP to form a long-chain polyphosphate (polyP).</text>
</comment>
<feature type="binding site" evidence="6">
    <location>
        <position position="409"/>
    </location>
    <ligand>
        <name>Mg(2+)</name>
        <dbReference type="ChEBI" id="CHEBI:18420"/>
    </ligand>
</feature>
<dbReference type="SUPFAM" id="SSF140356">
    <property type="entry name" value="PPK N-terminal domain-like"/>
    <property type="match status" value="1"/>
</dbReference>
<keyword evidence="5 6" id="KW-0067">ATP-binding</keyword>
<dbReference type="GO" id="GO:0005524">
    <property type="term" value="F:ATP binding"/>
    <property type="evidence" value="ECO:0007669"/>
    <property type="project" value="UniProtKB-KW"/>
</dbReference>
<dbReference type="SUPFAM" id="SSF56024">
    <property type="entry name" value="Phospholipase D/nuclease"/>
    <property type="match status" value="2"/>
</dbReference>
<keyword evidence="3 6" id="KW-0547">Nucleotide-binding</keyword>
<feature type="active site" description="Phosphohistidine intermediate" evidence="6">
    <location>
        <position position="439"/>
    </location>
</feature>
<feature type="domain" description="Polyphosphate kinase middle" evidence="8">
    <location>
        <begin position="123"/>
        <end position="309"/>
    </location>
</feature>
<evidence type="ECO:0000256" key="5">
    <source>
        <dbReference type="ARBA" id="ARBA00022840"/>
    </source>
</evidence>
<dbReference type="SUPFAM" id="SSF143724">
    <property type="entry name" value="PHP14-like"/>
    <property type="match status" value="1"/>
</dbReference>
<dbReference type="STRING" id="76595.SAMN05660313_00173"/>
<feature type="domain" description="Polyphosphate kinase N-terminal" evidence="9">
    <location>
        <begin position="8"/>
        <end position="113"/>
    </location>
</feature>
<keyword evidence="6" id="KW-0479">Metal-binding</keyword>
<feature type="domain" description="Polyphosphate kinase C-terminal" evidence="11">
    <location>
        <begin position="335"/>
        <end position="499"/>
    </location>
</feature>
<comment type="catalytic activity">
    <reaction evidence="6 7">
        <text>[phosphate](n) + ATP = [phosphate](n+1) + ADP</text>
        <dbReference type="Rhea" id="RHEA:19573"/>
        <dbReference type="Rhea" id="RHEA-COMP:9859"/>
        <dbReference type="Rhea" id="RHEA-COMP:14280"/>
        <dbReference type="ChEBI" id="CHEBI:16838"/>
        <dbReference type="ChEBI" id="CHEBI:30616"/>
        <dbReference type="ChEBI" id="CHEBI:456216"/>
        <dbReference type="EC" id="2.7.4.1"/>
    </reaction>
</comment>
<dbReference type="HAMAP" id="MF_00347">
    <property type="entry name" value="Polyphosphate_kinase"/>
    <property type="match status" value="1"/>
</dbReference>
<feature type="binding site" evidence="6">
    <location>
        <position position="379"/>
    </location>
    <ligand>
        <name>Mg(2+)</name>
        <dbReference type="ChEBI" id="CHEBI:18420"/>
    </ligand>
</feature>
<organism evidence="12 13">
    <name type="scientific">Cellulophaga fucicola</name>
    <dbReference type="NCBI Taxonomy" id="76595"/>
    <lineage>
        <taxon>Bacteria</taxon>
        <taxon>Pseudomonadati</taxon>
        <taxon>Bacteroidota</taxon>
        <taxon>Flavobacteriia</taxon>
        <taxon>Flavobacteriales</taxon>
        <taxon>Flavobacteriaceae</taxon>
        <taxon>Cellulophaga</taxon>
    </lineage>
</organism>
<dbReference type="GO" id="GO:0046872">
    <property type="term" value="F:metal ion binding"/>
    <property type="evidence" value="ECO:0007669"/>
    <property type="project" value="UniProtKB-KW"/>
</dbReference>
<dbReference type="InterPro" id="IPR025198">
    <property type="entry name" value="PPK_N_dom"/>
</dbReference>
<dbReference type="InterPro" id="IPR036830">
    <property type="entry name" value="PP_kinase_middle_dom_sf"/>
</dbReference>
<evidence type="ECO:0000313" key="13">
    <source>
        <dbReference type="Proteomes" id="UP000183257"/>
    </source>
</evidence>
<dbReference type="Gene3D" id="1.20.58.310">
    <property type="entry name" value="Polyphosphate kinase N-terminal domain"/>
    <property type="match status" value="1"/>
</dbReference>
<dbReference type="PANTHER" id="PTHR30218">
    <property type="entry name" value="POLYPHOSPHATE KINASE"/>
    <property type="match status" value="1"/>
</dbReference>
<evidence type="ECO:0000259" key="9">
    <source>
        <dbReference type="Pfam" id="PF13089"/>
    </source>
</evidence>
<evidence type="ECO:0000256" key="7">
    <source>
        <dbReference type="RuleBase" id="RU003800"/>
    </source>
</evidence>
<dbReference type="CDD" id="cd09164">
    <property type="entry name" value="PLDc_EcPPK1_C1_like"/>
    <property type="match status" value="1"/>
</dbReference>
<dbReference type="PIRSF" id="PIRSF015589">
    <property type="entry name" value="PP_kinase"/>
    <property type="match status" value="1"/>
</dbReference>
<gene>
    <name evidence="6" type="primary">ppk</name>
    <name evidence="12" type="ORF">SAMN05660313_00173</name>
</gene>
<dbReference type="PANTHER" id="PTHR30218:SF0">
    <property type="entry name" value="POLYPHOSPHATE KINASE"/>
    <property type="match status" value="1"/>
</dbReference>
<keyword evidence="1 6" id="KW-0597">Phosphoprotein</keyword>
<evidence type="ECO:0000256" key="1">
    <source>
        <dbReference type="ARBA" id="ARBA00022553"/>
    </source>
</evidence>
<dbReference type="AlphaFoldDB" id="A0A1K1M106"/>
<feature type="domain" description="Polyphosphate kinase C-terminal" evidence="10">
    <location>
        <begin position="507"/>
        <end position="677"/>
    </location>
</feature>
<dbReference type="EMBL" id="FPIY01000001">
    <property type="protein sequence ID" value="SFW15598.1"/>
    <property type="molecule type" value="Genomic_DNA"/>
</dbReference>
<dbReference type="NCBIfam" id="NF003917">
    <property type="entry name" value="PRK05443.1-1"/>
    <property type="match status" value="1"/>
</dbReference>
<reference evidence="13" key="1">
    <citation type="submission" date="2016-11" db="EMBL/GenBank/DDBJ databases">
        <authorList>
            <person name="Varghese N."/>
            <person name="Submissions S."/>
        </authorList>
    </citation>
    <scope>NUCLEOTIDE SEQUENCE [LARGE SCALE GENOMIC DNA]</scope>
    <source>
        <strain evidence="13">DSM 24786</strain>
    </source>
</reference>
<evidence type="ECO:0000259" key="11">
    <source>
        <dbReference type="Pfam" id="PF17941"/>
    </source>
</evidence>
<dbReference type="Pfam" id="PF13090">
    <property type="entry name" value="PP_kinase_C"/>
    <property type="match status" value="1"/>
</dbReference>
<sequence>MIKTKNQYINREISWLSFNARVLQESADVKVPLIERLRFLGIFSNNLDEFFKVRYATVKRIVDAGKTGKSVLGGEKAKDLLEEITTIVIKQQTRSLKILGDIEKELETENIFIINEKEVNKNQEAFIKTYFTEKVSPRLMTIVLNDLREFPLLKDTAAYLAIKMVLNNVNENGIPENKYALIEIPKEIERFVELPKEGDKNYIILLDDLIRYSLRHIFNMFTYKSISAHMIKITRDAELDIDNDLSKSFIEKISSSVEHRKISDPVRFVYDKRIAKDTLAFLMEKMGIEETDSIIPGGIYHNRRDYMKFPSLGRKDLMYGKITPLPVKDFSLEGSILERIAEKDHLQYTPYHTFSYITKFLREAALDPQVRTIKLTVYRLASNSQVVSSLINAVKNGKQVTVQIELQARFDEQANIEYAELLQAEGVKLIFGVPGLKVHSKICVIEREESEGLKRYGFISTGNFNESTAKIYTDYTLFTAHSSILKELNKVFDFFETSYKINKYKHLIVSPHYTKNVFRALIDQEIENAKAGKDAFIKIKMNSLTSYKMVDKLYEASNAGVKVQLIIRGICCLVPGVKGMSENIEAISVVDKFLEHTRVFIFGNDGDTKIYISSADWMTRNLDFRVEVGCPIYDKDIKKQLLDTFDISWNDNLKARIFSVKQDNAYRKDNMPELRSQFALYNYYKEKLNK</sequence>
<accession>A0A1K1M106</accession>
<evidence type="ECO:0000256" key="3">
    <source>
        <dbReference type="ARBA" id="ARBA00022741"/>
    </source>
</evidence>
<keyword evidence="4 6" id="KW-0418">Kinase</keyword>
<proteinExistence type="inferred from homology"/>
<evidence type="ECO:0000259" key="8">
    <source>
        <dbReference type="Pfam" id="PF02503"/>
    </source>
</evidence>
<dbReference type="GO" id="GO:0009358">
    <property type="term" value="C:polyphosphate kinase complex"/>
    <property type="evidence" value="ECO:0007669"/>
    <property type="project" value="InterPro"/>
</dbReference>
<keyword evidence="2 6" id="KW-0808">Transferase</keyword>
<dbReference type="InterPro" id="IPR003414">
    <property type="entry name" value="PP_kinase"/>
</dbReference>
<feature type="binding site" evidence="6">
    <location>
        <position position="46"/>
    </location>
    <ligand>
        <name>ATP</name>
        <dbReference type="ChEBI" id="CHEBI:30616"/>
    </ligand>
</feature>
<dbReference type="InterPro" id="IPR036832">
    <property type="entry name" value="PPK_N_dom_sf"/>
</dbReference>
<dbReference type="GO" id="GO:0006799">
    <property type="term" value="P:polyphosphate biosynthetic process"/>
    <property type="evidence" value="ECO:0007669"/>
    <property type="project" value="UniProtKB-UniRule"/>
</dbReference>
<dbReference type="EC" id="2.7.4.1" evidence="6 7"/>
<name>A0A1K1M106_9FLAO</name>
<dbReference type="NCBIfam" id="TIGR03705">
    <property type="entry name" value="poly_P_kin"/>
    <property type="match status" value="1"/>
</dbReference>
<evidence type="ECO:0000313" key="12">
    <source>
        <dbReference type="EMBL" id="SFW15598.1"/>
    </source>
</evidence>
<comment type="PTM">
    <text evidence="6 7">An intermediate of this reaction is the autophosphorylated ppk in which a phosphate is covalently linked to a histidine residue through a N-P bond.</text>
</comment>
<evidence type="ECO:0000256" key="6">
    <source>
        <dbReference type="HAMAP-Rule" id="MF_00347"/>
    </source>
</evidence>
<evidence type="ECO:0000256" key="4">
    <source>
        <dbReference type="ARBA" id="ARBA00022777"/>
    </source>
</evidence>
<dbReference type="Pfam" id="PF17941">
    <property type="entry name" value="PP_kinase_C_1"/>
    <property type="match status" value="1"/>
</dbReference>
<dbReference type="InterPro" id="IPR041108">
    <property type="entry name" value="PP_kinase_C_1"/>
</dbReference>
<dbReference type="OrthoDB" id="9761456at2"/>
<dbReference type="Gene3D" id="3.30.1840.10">
    <property type="entry name" value="Polyphosphate kinase middle domain"/>
    <property type="match status" value="1"/>
</dbReference>
<feature type="binding site" evidence="6">
    <location>
        <position position="472"/>
    </location>
    <ligand>
        <name>ATP</name>
        <dbReference type="ChEBI" id="CHEBI:30616"/>
    </ligand>
</feature>
<keyword evidence="6" id="KW-0460">Magnesium</keyword>
<dbReference type="Pfam" id="PF13089">
    <property type="entry name" value="PP_kinase_N"/>
    <property type="match status" value="1"/>
</dbReference>
<comment type="cofactor">
    <cofactor evidence="6">
        <name>Mg(2+)</name>
        <dbReference type="ChEBI" id="CHEBI:18420"/>
    </cofactor>
</comment>
<evidence type="ECO:0000256" key="2">
    <source>
        <dbReference type="ARBA" id="ARBA00022679"/>
    </source>
</evidence>
<keyword evidence="13" id="KW-1185">Reference proteome</keyword>
<dbReference type="InterPro" id="IPR024953">
    <property type="entry name" value="PP_kinase_middle"/>
</dbReference>